<feature type="transmembrane region" description="Helical" evidence="1">
    <location>
        <begin position="234"/>
        <end position="253"/>
    </location>
</feature>
<feature type="transmembrane region" description="Helical" evidence="1">
    <location>
        <begin position="100"/>
        <end position="121"/>
    </location>
</feature>
<gene>
    <name evidence="2" type="ORF">GPEL0_01f0304</name>
</gene>
<dbReference type="NCBIfam" id="TIGR00341">
    <property type="entry name" value="TIGR00341 family protein"/>
    <property type="match status" value="1"/>
</dbReference>
<dbReference type="PANTHER" id="PTHR20992">
    <property type="entry name" value="AT15442P-RELATED"/>
    <property type="match status" value="1"/>
</dbReference>
<sequence length="520" mass="56533">MIRAHLNYYRGKLTAFFAEKADMVQHREVIREVTSGVERSWVYYLMLVVAGQIALLGLLTNSVAVVIGAMLISPLMGPMISSSLALTIGDLSMARRAFKTIALSVLLTVAVSALISLISPLKEPTTEILARVRPNILDLFVAALSGVAGAVALCTKRNYLITATGVAVATAVIPPLSVVGYAVGTWQPKLALGGFLLFFTNFVAIVLTSDLVFFTMGFRTSLVEESAFSHRTRIAVIAAVLALVSVPLVYTLGADVARLKEKKRIERILKSHLNHEQVSRLTGYQQTPRAGELTVRASVNTVALIGRPEQQSMEQELAQGLKRPVRLELEQVMVASGRDLAPVEGKREPAPVSRGQLAAEVGAMVASAGQELSRALEPFPVTRTRVTFSAPGEPVLITATLRRDYALSQDELQILSRQLARVLEFPVELKVEAEPLLPQLTFSADGEPVPETQKALEIVKHLPQGPAAFKFHLLASPDRRREALSLKGYLTRKLDVPESVLSVSTQTQKKRGVTLSVVRQ</sequence>
<accession>A0ABQ0ME91</accession>
<protein>
    <submittedName>
        <fullName evidence="2">Membrane protein</fullName>
    </submittedName>
</protein>
<keyword evidence="1" id="KW-1133">Transmembrane helix</keyword>
<dbReference type="EMBL" id="BDQG01000001">
    <property type="protein sequence ID" value="GAW65426.1"/>
    <property type="molecule type" value="Genomic_DNA"/>
</dbReference>
<name>A0ABQ0ME91_9BACT</name>
<keyword evidence="1" id="KW-0472">Membrane</keyword>
<evidence type="ECO:0000256" key="1">
    <source>
        <dbReference type="SAM" id="Phobius"/>
    </source>
</evidence>
<proteinExistence type="predicted"/>
<evidence type="ECO:0000313" key="2">
    <source>
        <dbReference type="EMBL" id="GAW65426.1"/>
    </source>
</evidence>
<dbReference type="InterPro" id="IPR005240">
    <property type="entry name" value="DUF389"/>
</dbReference>
<feature type="transmembrane region" description="Helical" evidence="1">
    <location>
        <begin position="65"/>
        <end position="88"/>
    </location>
</feature>
<dbReference type="Pfam" id="PF04087">
    <property type="entry name" value="DUF389"/>
    <property type="match status" value="1"/>
</dbReference>
<dbReference type="PANTHER" id="PTHR20992:SF9">
    <property type="entry name" value="AT15442P-RELATED"/>
    <property type="match status" value="1"/>
</dbReference>
<keyword evidence="3" id="KW-1185">Reference proteome</keyword>
<dbReference type="RefSeq" id="WP_159453498.1">
    <property type="nucleotide sequence ID" value="NZ_BDQG01000001.1"/>
</dbReference>
<feature type="transmembrane region" description="Helical" evidence="1">
    <location>
        <begin position="190"/>
        <end position="213"/>
    </location>
</feature>
<reference evidence="2 3" key="1">
    <citation type="submission" date="2017-04" db="EMBL/GenBank/DDBJ databases">
        <authorList>
            <consortium name="Geobacter pelophilus Genome Sequencing"/>
            <person name="Aoyagi T."/>
            <person name="Koike H."/>
            <person name="Hori T."/>
        </authorList>
    </citation>
    <scope>NUCLEOTIDE SEQUENCE [LARGE SCALE GENOMIC DNA]</scope>
    <source>
        <strain evidence="2 3">Drf2</strain>
    </source>
</reference>
<evidence type="ECO:0000313" key="3">
    <source>
        <dbReference type="Proteomes" id="UP000194153"/>
    </source>
</evidence>
<dbReference type="Proteomes" id="UP000194153">
    <property type="component" value="Unassembled WGS sequence"/>
</dbReference>
<keyword evidence="1" id="KW-0812">Transmembrane</keyword>
<feature type="transmembrane region" description="Helical" evidence="1">
    <location>
        <begin position="160"/>
        <end position="184"/>
    </location>
</feature>
<feature type="transmembrane region" description="Helical" evidence="1">
    <location>
        <begin position="136"/>
        <end position="153"/>
    </location>
</feature>
<comment type="caution">
    <text evidence="2">The sequence shown here is derived from an EMBL/GenBank/DDBJ whole genome shotgun (WGS) entry which is preliminary data.</text>
</comment>
<feature type="transmembrane region" description="Helical" evidence="1">
    <location>
        <begin position="41"/>
        <end position="59"/>
    </location>
</feature>
<reference evidence="3" key="2">
    <citation type="submission" date="2017-05" db="EMBL/GenBank/DDBJ databases">
        <title>Draft genome sequence of Geobacter pelophilus, a iron(III)-reducing bacteria.</title>
        <authorList>
            <person name="Aoyagi T."/>
            <person name="Koike H."/>
            <person name="Morita T."/>
            <person name="Sato Y."/>
            <person name="Habe H."/>
            <person name="Hori T."/>
        </authorList>
    </citation>
    <scope>NUCLEOTIDE SEQUENCE [LARGE SCALE GENOMIC DNA]</scope>
    <source>
        <strain evidence="3">Drf2</strain>
    </source>
</reference>
<organism evidence="2 3">
    <name type="scientific">Geoanaerobacter pelophilus</name>
    <dbReference type="NCBI Taxonomy" id="60036"/>
    <lineage>
        <taxon>Bacteria</taxon>
        <taxon>Pseudomonadati</taxon>
        <taxon>Thermodesulfobacteriota</taxon>
        <taxon>Desulfuromonadia</taxon>
        <taxon>Geobacterales</taxon>
        <taxon>Geobacteraceae</taxon>
        <taxon>Geoanaerobacter</taxon>
    </lineage>
</organism>